<protein>
    <submittedName>
        <fullName evidence="1">Uncharacterized protein</fullName>
    </submittedName>
</protein>
<sequence length="26" mass="2838">SKKPIPKLFSIIHSSSKLQLSNAKDA</sequence>
<feature type="non-terminal residue" evidence="1">
    <location>
        <position position="1"/>
    </location>
</feature>
<accession>A0A199UGV9</accession>
<organism evidence="1 2">
    <name type="scientific">Ananas comosus</name>
    <name type="common">Pineapple</name>
    <name type="synonym">Ananas ananas</name>
    <dbReference type="NCBI Taxonomy" id="4615"/>
    <lineage>
        <taxon>Eukaryota</taxon>
        <taxon>Viridiplantae</taxon>
        <taxon>Streptophyta</taxon>
        <taxon>Embryophyta</taxon>
        <taxon>Tracheophyta</taxon>
        <taxon>Spermatophyta</taxon>
        <taxon>Magnoliopsida</taxon>
        <taxon>Liliopsida</taxon>
        <taxon>Poales</taxon>
        <taxon>Bromeliaceae</taxon>
        <taxon>Bromelioideae</taxon>
        <taxon>Ananas</taxon>
    </lineage>
</organism>
<dbReference type="EMBL" id="LSRQ01008276">
    <property type="protein sequence ID" value="OAY64112.1"/>
    <property type="molecule type" value="Genomic_DNA"/>
</dbReference>
<comment type="caution">
    <text evidence="1">The sequence shown here is derived from an EMBL/GenBank/DDBJ whole genome shotgun (WGS) entry which is preliminary data.</text>
</comment>
<dbReference type="Proteomes" id="UP000092600">
    <property type="component" value="Unassembled WGS sequence"/>
</dbReference>
<dbReference type="AlphaFoldDB" id="A0A199UGV9"/>
<reference evidence="1 2" key="1">
    <citation type="journal article" date="2016" name="DNA Res.">
        <title>The draft genome of MD-2 pineapple using hybrid error correction of long reads.</title>
        <authorList>
            <person name="Redwan R.M."/>
            <person name="Saidin A."/>
            <person name="Kumar S.V."/>
        </authorList>
    </citation>
    <scope>NUCLEOTIDE SEQUENCE [LARGE SCALE GENOMIC DNA]</scope>
    <source>
        <strain evidence="2">cv. MD2</strain>
        <tissue evidence="1">Leaf</tissue>
    </source>
</reference>
<proteinExistence type="predicted"/>
<gene>
    <name evidence="1" type="ORF">ACMD2_22858</name>
</gene>
<evidence type="ECO:0000313" key="2">
    <source>
        <dbReference type="Proteomes" id="UP000092600"/>
    </source>
</evidence>
<evidence type="ECO:0000313" key="1">
    <source>
        <dbReference type="EMBL" id="OAY64112.1"/>
    </source>
</evidence>
<name>A0A199UGV9_ANACO</name>